<feature type="region of interest" description="Disordered" evidence="4">
    <location>
        <begin position="817"/>
        <end position="909"/>
    </location>
</feature>
<evidence type="ECO:0000256" key="4">
    <source>
        <dbReference type="SAM" id="MobiDB-lite"/>
    </source>
</evidence>
<accession>A0AAW0RAD7</accession>
<dbReference type="InterPro" id="IPR000209">
    <property type="entry name" value="Peptidase_S8/S53_dom"/>
</dbReference>
<dbReference type="PRINTS" id="PR00723">
    <property type="entry name" value="SUBTILISIN"/>
</dbReference>
<reference evidence="6 7" key="1">
    <citation type="submission" date="2023-01" db="EMBL/GenBank/DDBJ databases">
        <title>Analysis of 21 Apiospora genomes using comparative genomics revels a genus with tremendous synthesis potential of carbohydrate active enzymes and secondary metabolites.</title>
        <authorList>
            <person name="Sorensen T."/>
        </authorList>
    </citation>
    <scope>NUCLEOTIDE SEQUENCE [LARGE SCALE GENOMIC DNA]</scope>
    <source>
        <strain evidence="6 7">CBS 117206</strain>
    </source>
</reference>
<dbReference type="GO" id="GO:0006508">
    <property type="term" value="P:proteolysis"/>
    <property type="evidence" value="ECO:0007669"/>
    <property type="project" value="UniProtKB-KW"/>
</dbReference>
<evidence type="ECO:0000256" key="2">
    <source>
        <dbReference type="ARBA" id="ARBA00022801"/>
    </source>
</evidence>
<keyword evidence="7" id="KW-1185">Reference proteome</keyword>
<dbReference type="AlphaFoldDB" id="A0AAW0RAD7"/>
<comment type="caution">
    <text evidence="6">The sequence shown here is derived from an EMBL/GenBank/DDBJ whole genome shotgun (WGS) entry which is preliminary data.</text>
</comment>
<dbReference type="InterPro" id="IPR015500">
    <property type="entry name" value="Peptidase_S8_subtilisin-rel"/>
</dbReference>
<organism evidence="6 7">
    <name type="scientific">Apiospora kogelbergensis</name>
    <dbReference type="NCBI Taxonomy" id="1337665"/>
    <lineage>
        <taxon>Eukaryota</taxon>
        <taxon>Fungi</taxon>
        <taxon>Dikarya</taxon>
        <taxon>Ascomycota</taxon>
        <taxon>Pezizomycotina</taxon>
        <taxon>Sordariomycetes</taxon>
        <taxon>Xylariomycetidae</taxon>
        <taxon>Amphisphaeriales</taxon>
        <taxon>Apiosporaceae</taxon>
        <taxon>Apiospora</taxon>
    </lineage>
</organism>
<protein>
    <submittedName>
        <fullName evidence="6">Serine protease</fullName>
    </submittedName>
</protein>
<keyword evidence="3" id="KW-0720">Serine protease</keyword>
<dbReference type="Pfam" id="PF00082">
    <property type="entry name" value="Peptidase_S8"/>
    <property type="match status" value="1"/>
</dbReference>
<feature type="compositionally biased region" description="Low complexity" evidence="4">
    <location>
        <begin position="850"/>
        <end position="909"/>
    </location>
</feature>
<evidence type="ECO:0000259" key="5">
    <source>
        <dbReference type="Pfam" id="PF00082"/>
    </source>
</evidence>
<dbReference type="Gene3D" id="3.40.50.200">
    <property type="entry name" value="Peptidase S8/S53 domain"/>
    <property type="match status" value="1"/>
</dbReference>
<dbReference type="PROSITE" id="PS00138">
    <property type="entry name" value="SUBTILASE_SER"/>
    <property type="match status" value="1"/>
</dbReference>
<dbReference type="CDD" id="cd00306">
    <property type="entry name" value="Peptidases_S8_S53"/>
    <property type="match status" value="1"/>
</dbReference>
<keyword evidence="2" id="KW-0378">Hydrolase</keyword>
<keyword evidence="1 6" id="KW-0645">Protease</keyword>
<dbReference type="EMBL" id="JAQQWP010000002">
    <property type="protein sequence ID" value="KAK8130711.1"/>
    <property type="molecule type" value="Genomic_DNA"/>
</dbReference>
<dbReference type="InterPro" id="IPR023828">
    <property type="entry name" value="Peptidase_S8_Ser-AS"/>
</dbReference>
<feature type="region of interest" description="Disordered" evidence="4">
    <location>
        <begin position="923"/>
        <end position="950"/>
    </location>
</feature>
<dbReference type="InterPro" id="IPR036852">
    <property type="entry name" value="Peptidase_S8/S53_dom_sf"/>
</dbReference>
<sequence length="1075" mass="115485">MFSEITVTIEGNDYNVPAEGDPLNLMLKDGTEVVISPSQVQIGSGSVTVPTELPSVPTPTLIGNNLVTFKERALNVPSLSPPESAAGQAYAKQMAQNYINVCNETSGPAAEFLVAMIDFFARYDAPNSTAAEAVLGTEAAALVNVPSTAQKALKFFDEPRISDWDGFLLAASRYNMTDAGGAGTIGRRQAIQSPKAYVDVALAGLPGVDNLCQRAAWRMEHLLNLARFLSDAQANQATLVPFLQKYRSQLMNTMPDGNSGLRSGGGAIIYGSAAFDMISRVQLDTKTYMFGGRSWDIVIDDLPIWYFRSLTNLLDQQVGTEVGIDEWNIDVLDYQYLFDMDLVPGASIQRALTDFSGRVNWCTRELTEQEYLDQEAQGLDTWDWNDSFGDNYDWAAEEEYLNSTSFSSLITKREMQQIPLPPAWPHQRLLGARSTDQQPLLAQNYARDSALGYGITVFVIDSGFGIEGACAAELRVDPANLAQNTYMVPNSITLKGIDQTKWVPETMNDPVVGPGQKLNPATMANNQGHGTGVASIAIGASYGIAQRADPYLIKISGTFRSDKKKNEYTARTPTNKAVRDAFRRVLTMVKRRSLQGKAVVNLSASTSRAEDPKFEEMIKSYLPRFANNGISFVIAAGNQGQKPPNAQGVTPKVQFLGERLPASYGLTINPLITVGSVHSSGRYYRGTTPEGPGADPDGPTGSLTVWAQGVAVDSLRPNGQKLLAIGTSFASPAVAGLVANFISEDPDNFQWKDGYTDQDGINLVMRIKNHLVDLAYERHPRSDQQPDIPLSYPLPSHFKVAYNGAWGPQIRPSAATRFRRRQDSGNGTSPDDPDTGIDDPSYQCPLPTRSFTTSYGSSKSSSGPASTPQSVTGSGSSSVPSGSSSQTGATTSSATPSSSGQTSSSSSMGVTSMASASVTASASASSTSSGLMTSTSTASSTSETSTDTSSTASSHLCATLECGANESLYCNTDVDRNAFPNGRCYCQTAQAFCTINECDVIAPTCTSGQQAVKCKCLDIHCTNAPDPDQWCKDNFLWCEPQFPTAVCISTSAFPEGRCGCQNWTSDTSTKRRLDV</sequence>
<dbReference type="GO" id="GO:0004252">
    <property type="term" value="F:serine-type endopeptidase activity"/>
    <property type="evidence" value="ECO:0007669"/>
    <property type="project" value="InterPro"/>
</dbReference>
<evidence type="ECO:0000313" key="6">
    <source>
        <dbReference type="EMBL" id="KAK8130711.1"/>
    </source>
</evidence>
<evidence type="ECO:0000256" key="3">
    <source>
        <dbReference type="ARBA" id="ARBA00022825"/>
    </source>
</evidence>
<proteinExistence type="predicted"/>
<name>A0AAW0RAD7_9PEZI</name>
<dbReference type="SUPFAM" id="SSF52743">
    <property type="entry name" value="Subtilisin-like"/>
    <property type="match status" value="1"/>
</dbReference>
<evidence type="ECO:0000256" key="1">
    <source>
        <dbReference type="ARBA" id="ARBA00022670"/>
    </source>
</evidence>
<gene>
    <name evidence="6" type="ORF">PG999_003091</name>
</gene>
<feature type="domain" description="Peptidase S8/S53" evidence="5">
    <location>
        <begin position="482"/>
        <end position="775"/>
    </location>
</feature>
<dbReference type="Proteomes" id="UP001392437">
    <property type="component" value="Unassembled WGS sequence"/>
</dbReference>
<evidence type="ECO:0000313" key="7">
    <source>
        <dbReference type="Proteomes" id="UP001392437"/>
    </source>
</evidence>